<feature type="domain" description="HTH araC/xylS-type" evidence="3">
    <location>
        <begin position="24"/>
        <end position="56"/>
    </location>
</feature>
<dbReference type="EMBL" id="JBHSWE010000001">
    <property type="protein sequence ID" value="MFC6672241.1"/>
    <property type="molecule type" value="Genomic_DNA"/>
</dbReference>
<name>A0ABW2A441_9GAMM</name>
<protein>
    <submittedName>
        <fullName evidence="4">Helix-turn-helix domain-containing protein</fullName>
    </submittedName>
</protein>
<evidence type="ECO:0000256" key="1">
    <source>
        <dbReference type="ARBA" id="ARBA00023015"/>
    </source>
</evidence>
<keyword evidence="2" id="KW-0804">Transcription</keyword>
<evidence type="ECO:0000259" key="3">
    <source>
        <dbReference type="PROSITE" id="PS01124"/>
    </source>
</evidence>
<evidence type="ECO:0000256" key="2">
    <source>
        <dbReference type="ARBA" id="ARBA00023163"/>
    </source>
</evidence>
<sequence>MDPRGAAAGGDERYPHLKRQRDPAEIAYRWGFADQAQFCRAFKARFGCTAREARAAARRAPD</sequence>
<dbReference type="Pfam" id="PF12833">
    <property type="entry name" value="HTH_18"/>
    <property type="match status" value="1"/>
</dbReference>
<proteinExistence type="predicted"/>
<accession>A0ABW2A441</accession>
<dbReference type="SUPFAM" id="SSF46689">
    <property type="entry name" value="Homeodomain-like"/>
    <property type="match status" value="1"/>
</dbReference>
<keyword evidence="1" id="KW-0805">Transcription regulation</keyword>
<evidence type="ECO:0000313" key="4">
    <source>
        <dbReference type="EMBL" id="MFC6672241.1"/>
    </source>
</evidence>
<dbReference type="InterPro" id="IPR009057">
    <property type="entry name" value="Homeodomain-like_sf"/>
</dbReference>
<evidence type="ECO:0000313" key="5">
    <source>
        <dbReference type="Proteomes" id="UP001596422"/>
    </source>
</evidence>
<organism evidence="4 5">
    <name type="scientific">Marinobacterium aestuariivivens</name>
    <dbReference type="NCBI Taxonomy" id="1698799"/>
    <lineage>
        <taxon>Bacteria</taxon>
        <taxon>Pseudomonadati</taxon>
        <taxon>Pseudomonadota</taxon>
        <taxon>Gammaproteobacteria</taxon>
        <taxon>Oceanospirillales</taxon>
        <taxon>Oceanospirillaceae</taxon>
        <taxon>Marinobacterium</taxon>
    </lineage>
</organism>
<keyword evidence="5" id="KW-1185">Reference proteome</keyword>
<dbReference type="Proteomes" id="UP001596422">
    <property type="component" value="Unassembled WGS sequence"/>
</dbReference>
<gene>
    <name evidence="4" type="ORF">ACFQDL_20845</name>
</gene>
<dbReference type="PROSITE" id="PS01124">
    <property type="entry name" value="HTH_ARAC_FAMILY_2"/>
    <property type="match status" value="1"/>
</dbReference>
<dbReference type="InterPro" id="IPR018060">
    <property type="entry name" value="HTH_AraC"/>
</dbReference>
<dbReference type="RefSeq" id="WP_379913227.1">
    <property type="nucleotide sequence ID" value="NZ_JBHSWE010000001.1"/>
</dbReference>
<reference evidence="5" key="1">
    <citation type="journal article" date="2019" name="Int. J. Syst. Evol. Microbiol.">
        <title>The Global Catalogue of Microorganisms (GCM) 10K type strain sequencing project: providing services to taxonomists for standard genome sequencing and annotation.</title>
        <authorList>
            <consortium name="The Broad Institute Genomics Platform"/>
            <consortium name="The Broad Institute Genome Sequencing Center for Infectious Disease"/>
            <person name="Wu L."/>
            <person name="Ma J."/>
        </authorList>
    </citation>
    <scope>NUCLEOTIDE SEQUENCE [LARGE SCALE GENOMIC DNA]</scope>
    <source>
        <strain evidence="5">NBRC 111756</strain>
    </source>
</reference>
<comment type="caution">
    <text evidence="4">The sequence shown here is derived from an EMBL/GenBank/DDBJ whole genome shotgun (WGS) entry which is preliminary data.</text>
</comment>
<dbReference type="Gene3D" id="1.10.10.60">
    <property type="entry name" value="Homeodomain-like"/>
    <property type="match status" value="1"/>
</dbReference>